<dbReference type="AlphaFoldDB" id="A0A1H7MT96"/>
<sequence>MANPYQLLIFDWDGTLMDSIGRIIACLQGAITALQLETRPPDELRHVIGLGMPEAILQLYPQADEALIQAFTTAYRERFLYTDKTPAQLFTGVPALLDELAEQGYWLAIATGKSRVGLDRVLEDTGLQRRFLATRCADESFSKPHPQMLESILDELGVAPADALMVGDSHLDLLMAANAGAHGLGVTSGVHDARELSLHRPLAVLNGVAQLPAWLGNEQMQHQPLSKDSTP</sequence>
<evidence type="ECO:0000313" key="1">
    <source>
        <dbReference type="EMBL" id="SEL13895.1"/>
    </source>
</evidence>
<evidence type="ECO:0000313" key="2">
    <source>
        <dbReference type="Proteomes" id="UP000199256"/>
    </source>
</evidence>
<dbReference type="OrthoDB" id="9782449at2"/>
<organism evidence="1 2">
    <name type="scientific">Ectothiorhodospira marina</name>
    <dbReference type="NCBI Taxonomy" id="1396821"/>
    <lineage>
        <taxon>Bacteria</taxon>
        <taxon>Pseudomonadati</taxon>
        <taxon>Pseudomonadota</taxon>
        <taxon>Gammaproteobacteria</taxon>
        <taxon>Chromatiales</taxon>
        <taxon>Ectothiorhodospiraceae</taxon>
        <taxon>Ectothiorhodospira</taxon>
    </lineage>
</organism>
<dbReference type="Pfam" id="PF13419">
    <property type="entry name" value="HAD_2"/>
    <property type="match status" value="1"/>
</dbReference>
<dbReference type="Gene3D" id="1.10.150.240">
    <property type="entry name" value="Putative phosphatase, domain 2"/>
    <property type="match status" value="1"/>
</dbReference>
<dbReference type="Gene3D" id="3.40.50.1000">
    <property type="entry name" value="HAD superfamily/HAD-like"/>
    <property type="match status" value="1"/>
</dbReference>
<dbReference type="SFLD" id="SFLDS00003">
    <property type="entry name" value="Haloacid_Dehalogenase"/>
    <property type="match status" value="1"/>
</dbReference>
<dbReference type="InterPro" id="IPR006549">
    <property type="entry name" value="HAD-SF_hydro_IIIA"/>
</dbReference>
<keyword evidence="2" id="KW-1185">Reference proteome</keyword>
<accession>A0A1H7MT96</accession>
<dbReference type="InterPro" id="IPR006439">
    <property type="entry name" value="HAD-SF_hydro_IA"/>
</dbReference>
<dbReference type="GO" id="GO:0005829">
    <property type="term" value="C:cytosol"/>
    <property type="evidence" value="ECO:0007669"/>
    <property type="project" value="TreeGrafter"/>
</dbReference>
<dbReference type="STRING" id="1396821.SAMN05444515_11028"/>
<dbReference type="SUPFAM" id="SSF56784">
    <property type="entry name" value="HAD-like"/>
    <property type="match status" value="1"/>
</dbReference>
<dbReference type="Proteomes" id="UP000199256">
    <property type="component" value="Unassembled WGS sequence"/>
</dbReference>
<dbReference type="RefSeq" id="WP_090253804.1">
    <property type="nucleotide sequence ID" value="NZ_FOAA01000010.1"/>
</dbReference>
<proteinExistence type="predicted"/>
<dbReference type="NCBIfam" id="TIGR01549">
    <property type="entry name" value="HAD-SF-IA-v1"/>
    <property type="match status" value="1"/>
</dbReference>
<dbReference type="InterPro" id="IPR023198">
    <property type="entry name" value="PGP-like_dom2"/>
</dbReference>
<dbReference type="InterPro" id="IPR023214">
    <property type="entry name" value="HAD_sf"/>
</dbReference>
<dbReference type="GO" id="GO:0008967">
    <property type="term" value="F:phosphoglycolate phosphatase activity"/>
    <property type="evidence" value="ECO:0007669"/>
    <property type="project" value="TreeGrafter"/>
</dbReference>
<dbReference type="InterPro" id="IPR041492">
    <property type="entry name" value="HAD_2"/>
</dbReference>
<dbReference type="EMBL" id="FOAA01000010">
    <property type="protein sequence ID" value="SEL13895.1"/>
    <property type="molecule type" value="Genomic_DNA"/>
</dbReference>
<dbReference type="InterPro" id="IPR036412">
    <property type="entry name" value="HAD-like_sf"/>
</dbReference>
<dbReference type="GO" id="GO:0006281">
    <property type="term" value="P:DNA repair"/>
    <property type="evidence" value="ECO:0007669"/>
    <property type="project" value="TreeGrafter"/>
</dbReference>
<dbReference type="SFLD" id="SFLDG01129">
    <property type="entry name" value="C1.5:_HAD__Beta-PGM__Phosphata"/>
    <property type="match status" value="1"/>
</dbReference>
<reference evidence="2" key="1">
    <citation type="submission" date="2016-10" db="EMBL/GenBank/DDBJ databases">
        <authorList>
            <person name="Varghese N."/>
            <person name="Submissions S."/>
        </authorList>
    </citation>
    <scope>NUCLEOTIDE SEQUENCE [LARGE SCALE GENOMIC DNA]</scope>
    <source>
        <strain evidence="2">DSM 241</strain>
    </source>
</reference>
<dbReference type="PANTHER" id="PTHR43434:SF24">
    <property type="entry name" value="HYDROLASE-RELATED"/>
    <property type="match status" value="1"/>
</dbReference>
<gene>
    <name evidence="1" type="ORF">SAMN05444515_11028</name>
</gene>
<dbReference type="NCBIfam" id="TIGR01662">
    <property type="entry name" value="HAD-SF-IIIA"/>
    <property type="match status" value="1"/>
</dbReference>
<dbReference type="PANTHER" id="PTHR43434">
    <property type="entry name" value="PHOSPHOGLYCOLATE PHOSPHATASE"/>
    <property type="match status" value="1"/>
</dbReference>
<dbReference type="InterPro" id="IPR050155">
    <property type="entry name" value="HAD-like_hydrolase_sf"/>
</dbReference>
<name>A0A1H7MT96_9GAMM</name>
<protein>
    <submittedName>
        <fullName evidence="1">Phosphoglycolate phosphatase</fullName>
    </submittedName>
</protein>